<evidence type="ECO:0000313" key="1">
    <source>
        <dbReference type="EMBL" id="KFI82282.1"/>
    </source>
</evidence>
<dbReference type="RefSeq" id="WP_238556814.1">
    <property type="nucleotide sequence ID" value="NZ_JGZI01000009.1"/>
</dbReference>
<organism evidence="1 2">
    <name type="scientific">Bifidobacterium psychraerophilum</name>
    <dbReference type="NCBI Taxonomy" id="218140"/>
    <lineage>
        <taxon>Bacteria</taxon>
        <taxon>Bacillati</taxon>
        <taxon>Actinomycetota</taxon>
        <taxon>Actinomycetes</taxon>
        <taxon>Bifidobacteriales</taxon>
        <taxon>Bifidobacteriaceae</taxon>
        <taxon>Bifidobacterium</taxon>
    </lineage>
</organism>
<keyword evidence="2" id="KW-1185">Reference proteome</keyword>
<comment type="caution">
    <text evidence="1">The sequence shown here is derived from an EMBL/GenBank/DDBJ whole genome shotgun (WGS) entry which is preliminary data.</text>
</comment>
<dbReference type="AlphaFoldDB" id="A0A087CG82"/>
<reference evidence="1 2" key="1">
    <citation type="submission" date="2014-03" db="EMBL/GenBank/DDBJ databases">
        <title>Genomics of Bifidobacteria.</title>
        <authorList>
            <person name="Ventura M."/>
            <person name="Milani C."/>
            <person name="Lugli G.A."/>
        </authorList>
    </citation>
    <scope>NUCLEOTIDE SEQUENCE [LARGE SCALE GENOMIC DNA]</scope>
    <source>
        <strain evidence="1 2">LMG 21775</strain>
    </source>
</reference>
<accession>A0A087CG82</accession>
<protein>
    <submittedName>
        <fullName evidence="1">Uncharacterized protein</fullName>
    </submittedName>
</protein>
<gene>
    <name evidence="1" type="ORF">BPSY_1131</name>
</gene>
<dbReference type="EMBL" id="JGZI01000009">
    <property type="protein sequence ID" value="KFI82282.1"/>
    <property type="molecule type" value="Genomic_DNA"/>
</dbReference>
<proteinExistence type="predicted"/>
<dbReference type="Proteomes" id="UP000029050">
    <property type="component" value="Unassembled WGS sequence"/>
</dbReference>
<sequence length="45" mass="5106">MDERTRRSLVVRDGMHSAELKAGASLKLIVMMRRIILMASSMRMG</sequence>
<evidence type="ECO:0000313" key="2">
    <source>
        <dbReference type="Proteomes" id="UP000029050"/>
    </source>
</evidence>
<name>A0A087CG82_9BIFI</name>
<dbReference type="GeneID" id="98301213"/>